<name>C9LD43_9BACT</name>
<proteinExistence type="predicted"/>
<dbReference type="HOGENOM" id="CLU_3187496_0_0_10"/>
<sequence length="46" mass="5326">MCVFISVVGLTGFDFPEYSLLTGRYTSALMTHYSNMLLGKNRKNYW</sequence>
<dbReference type="Proteomes" id="UP000003460">
    <property type="component" value="Unassembled WGS sequence"/>
</dbReference>
<evidence type="ECO:0000313" key="1">
    <source>
        <dbReference type="EMBL" id="EEX72929.1"/>
    </source>
</evidence>
<dbReference type="AlphaFoldDB" id="C9LD43"/>
<protein>
    <submittedName>
        <fullName evidence="1">Uncharacterized protein</fullName>
    </submittedName>
</protein>
<organism evidence="1 2">
    <name type="scientific">Alloprevotella tannerae ATCC 51259</name>
    <dbReference type="NCBI Taxonomy" id="626522"/>
    <lineage>
        <taxon>Bacteria</taxon>
        <taxon>Pseudomonadati</taxon>
        <taxon>Bacteroidota</taxon>
        <taxon>Bacteroidia</taxon>
        <taxon>Bacteroidales</taxon>
        <taxon>Prevotellaceae</taxon>
        <taxon>Alloprevotella</taxon>
    </lineage>
</organism>
<evidence type="ECO:0000313" key="2">
    <source>
        <dbReference type="Proteomes" id="UP000003460"/>
    </source>
</evidence>
<reference evidence="1" key="1">
    <citation type="submission" date="2009-09" db="EMBL/GenBank/DDBJ databases">
        <authorList>
            <person name="Weinstock G."/>
            <person name="Sodergren E."/>
            <person name="Clifton S."/>
            <person name="Fulton L."/>
            <person name="Fulton B."/>
            <person name="Courtney L."/>
            <person name="Fronick C."/>
            <person name="Harrison M."/>
            <person name="Strong C."/>
            <person name="Farmer C."/>
            <person name="Delahaunty K."/>
            <person name="Markovic C."/>
            <person name="Hall O."/>
            <person name="Minx P."/>
            <person name="Tomlinson C."/>
            <person name="Mitreva M."/>
            <person name="Nelson J."/>
            <person name="Hou S."/>
            <person name="Wollam A."/>
            <person name="Pepin K.H."/>
            <person name="Johnson M."/>
            <person name="Bhonagiri V."/>
            <person name="Nash W.E."/>
            <person name="Warren W."/>
            <person name="Chinwalla A."/>
            <person name="Mardis E.R."/>
            <person name="Wilson R.K."/>
        </authorList>
    </citation>
    <scope>NUCLEOTIDE SEQUENCE [LARGE SCALE GENOMIC DNA]</scope>
    <source>
        <strain evidence="1">ATCC 51259</strain>
    </source>
</reference>
<gene>
    <name evidence="1" type="ORF">GCWU000325_00093</name>
</gene>
<dbReference type="EMBL" id="ACIJ02000002">
    <property type="protein sequence ID" value="EEX72929.1"/>
    <property type="molecule type" value="Genomic_DNA"/>
</dbReference>
<accession>C9LD43</accession>
<keyword evidence="2" id="KW-1185">Reference proteome</keyword>
<dbReference type="STRING" id="626522.GCWU000325_00093"/>
<comment type="caution">
    <text evidence="1">The sequence shown here is derived from an EMBL/GenBank/DDBJ whole genome shotgun (WGS) entry which is preliminary data.</text>
</comment>